<evidence type="ECO:0000256" key="1">
    <source>
        <dbReference type="SAM" id="Phobius"/>
    </source>
</evidence>
<proteinExistence type="predicted"/>
<accession>A0AAX3UCE1</accession>
<keyword evidence="1" id="KW-0812">Transmembrane</keyword>
<evidence type="ECO:0000313" key="3">
    <source>
        <dbReference type="EMBL" id="WGO85306.1"/>
    </source>
</evidence>
<dbReference type="Proteomes" id="UP000181860">
    <property type="component" value="Unassembled WGS sequence"/>
</dbReference>
<reference evidence="3" key="2">
    <citation type="journal article" date="2022" name="Food Funct.">
        <title>Lactobacillus kefiranofaciens ZW18 from Kefir enhances the anti-tumor effect of anti-programmed cell death 1 (PD-1) immunotherapy by modulating the gut microbiota.</title>
        <authorList>
            <person name="Zhao J."/>
            <person name="Wang Y."/>
            <person name="Wang J."/>
            <person name="Lv M."/>
            <person name="Zhou C."/>
            <person name="Jia L."/>
            <person name="Geng W."/>
        </authorList>
    </citation>
    <scope>NUCLEOTIDE SEQUENCE</scope>
    <source>
        <strain evidence="3">ZW18</strain>
    </source>
</reference>
<dbReference type="Proteomes" id="UP001242513">
    <property type="component" value="Chromosome"/>
</dbReference>
<sequence length="116" mass="13259">MKKVWHNIQKNKYFILIIFFSLLGLYGVVHSIFLCSNKLAAWYGDTATWYSSVVTVVSILFVYLGLKENQKSHEANLNVYVNLKFPAYLNSIGNEREVLNLQGFILNITPVNDGLI</sequence>
<reference evidence="3" key="3">
    <citation type="submission" date="2023-04" db="EMBL/GenBank/DDBJ databases">
        <authorList>
            <person name="Wang Y."/>
        </authorList>
    </citation>
    <scope>NUCLEOTIDE SEQUENCE</scope>
    <source>
        <strain evidence="3">ZW18</strain>
    </source>
</reference>
<dbReference type="EMBL" id="CP123735">
    <property type="protein sequence ID" value="WGO85306.1"/>
    <property type="molecule type" value="Genomic_DNA"/>
</dbReference>
<dbReference type="RefSeq" id="WP_013855015.1">
    <property type="nucleotide sequence ID" value="NZ_CP123735.1"/>
</dbReference>
<protein>
    <submittedName>
        <fullName evidence="3">Uncharacterized protein</fullName>
    </submittedName>
</protein>
<keyword evidence="1" id="KW-1133">Transmembrane helix</keyword>
<keyword evidence="4" id="KW-1185">Reference proteome</keyword>
<dbReference type="EMBL" id="FMXC01000014">
    <property type="protein sequence ID" value="SDA56717.1"/>
    <property type="molecule type" value="Genomic_DNA"/>
</dbReference>
<evidence type="ECO:0000313" key="5">
    <source>
        <dbReference type="Proteomes" id="UP001242513"/>
    </source>
</evidence>
<gene>
    <name evidence="3" type="ORF">QEJ78_07935</name>
    <name evidence="2" type="ORF">SAMN02983011_01379</name>
</gene>
<feature type="transmembrane region" description="Helical" evidence="1">
    <location>
        <begin position="46"/>
        <end position="66"/>
    </location>
</feature>
<evidence type="ECO:0000313" key="4">
    <source>
        <dbReference type="Proteomes" id="UP000181860"/>
    </source>
</evidence>
<name>A0AAX3UCE1_9LACO</name>
<reference evidence="2 4" key="1">
    <citation type="submission" date="2016-10" db="EMBL/GenBank/DDBJ databases">
        <authorList>
            <person name="Varghese N."/>
            <person name="Submissions S."/>
        </authorList>
    </citation>
    <scope>NUCLEOTIDE SEQUENCE [LARGE SCALE GENOMIC DNA]</scope>
    <source>
        <strain evidence="2 4">ATCC 43761</strain>
    </source>
</reference>
<organism evidence="3 5">
    <name type="scientific">Lactobacillus kefiranofaciens</name>
    <dbReference type="NCBI Taxonomy" id="267818"/>
    <lineage>
        <taxon>Bacteria</taxon>
        <taxon>Bacillati</taxon>
        <taxon>Bacillota</taxon>
        <taxon>Bacilli</taxon>
        <taxon>Lactobacillales</taxon>
        <taxon>Lactobacillaceae</taxon>
        <taxon>Lactobacillus</taxon>
    </lineage>
</organism>
<dbReference type="AlphaFoldDB" id="A0AAX3UCE1"/>
<evidence type="ECO:0000313" key="2">
    <source>
        <dbReference type="EMBL" id="SDA56717.1"/>
    </source>
</evidence>
<keyword evidence="1" id="KW-0472">Membrane</keyword>
<feature type="transmembrane region" description="Helical" evidence="1">
    <location>
        <begin position="12"/>
        <end position="34"/>
    </location>
</feature>